<evidence type="ECO:0000313" key="2">
    <source>
        <dbReference type="EMBL" id="PLW50309.1"/>
    </source>
</evidence>
<proteinExistence type="predicted"/>
<comment type="caution">
    <text evidence="2">The sequence shown here is derived from an EMBL/GenBank/DDBJ whole genome shotgun (WGS) entry which is preliminary data.</text>
</comment>
<sequence>MSTGTDAAKIKSNPENTTVPNETNQNPSTSSTTETTKMDKISQTIFKSAIEAIPLLTIDNHTLWKNQFKDVLNLQDLSEGLTSPKGTLTKSA</sequence>
<name>A0A2N5VJZ9_9BASI</name>
<reference evidence="2 3" key="1">
    <citation type="submission" date="2017-11" db="EMBL/GenBank/DDBJ databases">
        <title>De novo assembly and phasing of dikaryotic genomes from two isolates of Puccinia coronata f. sp. avenae, the causal agent of oat crown rust.</title>
        <authorList>
            <person name="Miller M.E."/>
            <person name="Zhang Y."/>
            <person name="Omidvar V."/>
            <person name="Sperschneider J."/>
            <person name="Schwessinger B."/>
            <person name="Raley C."/>
            <person name="Palmer J.M."/>
            <person name="Garnica D."/>
            <person name="Upadhyaya N."/>
            <person name="Rathjen J."/>
            <person name="Taylor J.M."/>
            <person name="Park R.F."/>
            <person name="Dodds P.N."/>
            <person name="Hirsch C.D."/>
            <person name="Kianian S.F."/>
            <person name="Figueroa M."/>
        </authorList>
    </citation>
    <scope>NUCLEOTIDE SEQUENCE [LARGE SCALE GENOMIC DNA]</scope>
    <source>
        <strain evidence="2">12SD80</strain>
    </source>
</reference>
<feature type="compositionally biased region" description="Polar residues" evidence="1">
    <location>
        <begin position="28"/>
        <end position="38"/>
    </location>
</feature>
<feature type="compositionally biased region" description="Low complexity" evidence="1">
    <location>
        <begin position="13"/>
        <end position="27"/>
    </location>
</feature>
<dbReference type="EMBL" id="PGCI01000011">
    <property type="protein sequence ID" value="PLW50309.1"/>
    <property type="molecule type" value="Genomic_DNA"/>
</dbReference>
<evidence type="ECO:0000313" key="3">
    <source>
        <dbReference type="Proteomes" id="UP000235392"/>
    </source>
</evidence>
<dbReference type="AlphaFoldDB" id="A0A2N5VJZ9"/>
<organism evidence="2 3">
    <name type="scientific">Puccinia coronata f. sp. avenae</name>
    <dbReference type="NCBI Taxonomy" id="200324"/>
    <lineage>
        <taxon>Eukaryota</taxon>
        <taxon>Fungi</taxon>
        <taxon>Dikarya</taxon>
        <taxon>Basidiomycota</taxon>
        <taxon>Pucciniomycotina</taxon>
        <taxon>Pucciniomycetes</taxon>
        <taxon>Pucciniales</taxon>
        <taxon>Pucciniaceae</taxon>
        <taxon>Puccinia</taxon>
    </lineage>
</organism>
<feature type="region of interest" description="Disordered" evidence="1">
    <location>
        <begin position="1"/>
        <end position="38"/>
    </location>
</feature>
<accession>A0A2N5VJZ9</accession>
<evidence type="ECO:0000256" key="1">
    <source>
        <dbReference type="SAM" id="MobiDB-lite"/>
    </source>
</evidence>
<gene>
    <name evidence="2" type="ORF">PCASD_01649</name>
</gene>
<protein>
    <submittedName>
        <fullName evidence="2">Uncharacterized protein</fullName>
    </submittedName>
</protein>
<dbReference type="Proteomes" id="UP000235392">
    <property type="component" value="Unassembled WGS sequence"/>
</dbReference>